<evidence type="ECO:0008006" key="4">
    <source>
        <dbReference type="Google" id="ProtNLM"/>
    </source>
</evidence>
<feature type="region of interest" description="Disordered" evidence="1">
    <location>
        <begin position="1"/>
        <end position="27"/>
    </location>
</feature>
<dbReference type="InterPro" id="IPR025100">
    <property type="entry name" value="DUF4025"/>
</dbReference>
<proteinExistence type="predicted"/>
<gene>
    <name evidence="2" type="ORF">J2S13_001281</name>
</gene>
<feature type="region of interest" description="Disordered" evidence="1">
    <location>
        <begin position="49"/>
        <end position="68"/>
    </location>
</feature>
<feature type="compositionally biased region" description="Polar residues" evidence="1">
    <location>
        <begin position="1"/>
        <end position="12"/>
    </location>
</feature>
<dbReference type="Proteomes" id="UP001237207">
    <property type="component" value="Unassembled WGS sequence"/>
</dbReference>
<dbReference type="Pfam" id="PF13217">
    <property type="entry name" value="DUF4025"/>
    <property type="match status" value="1"/>
</dbReference>
<dbReference type="RefSeq" id="WP_307256882.1">
    <property type="nucleotide sequence ID" value="NZ_JAUSUC010000011.1"/>
</dbReference>
<name>A0AAJ1T2T4_9BACI</name>
<organism evidence="2 3">
    <name type="scientific">Oikeobacillus pervagus</name>
    <dbReference type="NCBI Taxonomy" id="1325931"/>
    <lineage>
        <taxon>Bacteria</taxon>
        <taxon>Bacillati</taxon>
        <taxon>Bacillota</taxon>
        <taxon>Bacilli</taxon>
        <taxon>Bacillales</taxon>
        <taxon>Bacillaceae</taxon>
        <taxon>Oikeobacillus</taxon>
    </lineage>
</organism>
<comment type="caution">
    <text evidence="2">The sequence shown here is derived from an EMBL/GenBank/DDBJ whole genome shotgun (WGS) entry which is preliminary data.</text>
</comment>
<evidence type="ECO:0000313" key="3">
    <source>
        <dbReference type="Proteomes" id="UP001237207"/>
    </source>
</evidence>
<evidence type="ECO:0000313" key="2">
    <source>
        <dbReference type="EMBL" id="MDQ0214884.1"/>
    </source>
</evidence>
<protein>
    <recommendedName>
        <fullName evidence="4">DUF4025 domain-containing protein</fullName>
    </recommendedName>
</protein>
<keyword evidence="3" id="KW-1185">Reference proteome</keyword>
<accession>A0AAJ1T2T4</accession>
<evidence type="ECO:0000256" key="1">
    <source>
        <dbReference type="SAM" id="MobiDB-lite"/>
    </source>
</evidence>
<sequence length="68" mass="7729">MIQNKESFQTDQLAGRHYDPEDYTNDNELASGLAATHEQVSDTLMEGTIDNKMKNLNDEESEKILRKG</sequence>
<reference evidence="2" key="1">
    <citation type="submission" date="2023-07" db="EMBL/GenBank/DDBJ databases">
        <title>Genomic Encyclopedia of Type Strains, Phase IV (KMG-IV): sequencing the most valuable type-strain genomes for metagenomic binning, comparative biology and taxonomic classification.</title>
        <authorList>
            <person name="Goeker M."/>
        </authorList>
    </citation>
    <scope>NUCLEOTIDE SEQUENCE</scope>
    <source>
        <strain evidence="2">DSM 23947</strain>
    </source>
</reference>
<dbReference type="AlphaFoldDB" id="A0AAJ1T2T4"/>
<dbReference type="EMBL" id="JAUSUC010000011">
    <property type="protein sequence ID" value="MDQ0214884.1"/>
    <property type="molecule type" value="Genomic_DNA"/>
</dbReference>